<gene>
    <name evidence="3" type="ORF">ACFR9T_05930</name>
</gene>
<organism evidence="3 4">
    <name type="scientific">Halorubrum laminariae</name>
    <dbReference type="NCBI Taxonomy" id="1433523"/>
    <lineage>
        <taxon>Archaea</taxon>
        <taxon>Methanobacteriati</taxon>
        <taxon>Methanobacteriota</taxon>
        <taxon>Stenosarchaea group</taxon>
        <taxon>Halobacteria</taxon>
        <taxon>Halobacteriales</taxon>
        <taxon>Haloferacaceae</taxon>
        <taxon>Halorubrum</taxon>
    </lineage>
</organism>
<feature type="region of interest" description="Disordered" evidence="1">
    <location>
        <begin position="1"/>
        <end position="25"/>
    </location>
</feature>
<proteinExistence type="predicted"/>
<accession>A0ABD6BZQ1</accession>
<name>A0ABD6BZQ1_9EURY</name>
<dbReference type="InterPro" id="IPR020290">
    <property type="entry name" value="Gp88"/>
</dbReference>
<evidence type="ECO:0000313" key="4">
    <source>
        <dbReference type="Proteomes" id="UP001597185"/>
    </source>
</evidence>
<dbReference type="Proteomes" id="UP001597185">
    <property type="component" value="Unassembled WGS sequence"/>
</dbReference>
<sequence>MQARINSFQNGQNRAQRIAEARPAPPADDELAEYIAPNWAYSFDVDAVEGIDRFRRRIREAEYAVDRAKAWSHILGTYTSYRNAKIAPHVAIVNMSAATDCVNLGTEFCQVDEMTCFAARNERDFPMPLHFRRKQEIIWSYLDPVTWADAFRLHVERKENPVTTIRLNEAGDFSSRHDILKVTEIARQLPEFDIYTYSASSWLNWDEADGFTVNRSNDGDYGHRRYKVVDDVEEIPAGPEHVLCPYDATDGEIQCGDCKLCINENGPDIYVTTFSGSNQ</sequence>
<protein>
    <recommendedName>
        <fullName evidence="2">Gene product 88 domain-containing protein</fullName>
    </recommendedName>
</protein>
<dbReference type="AlphaFoldDB" id="A0ABD6BZQ1"/>
<feature type="compositionally biased region" description="Polar residues" evidence="1">
    <location>
        <begin position="1"/>
        <end position="13"/>
    </location>
</feature>
<dbReference type="Pfam" id="PF17338">
    <property type="entry name" value="GP88"/>
    <property type="match status" value="1"/>
</dbReference>
<dbReference type="RefSeq" id="WP_256397066.1">
    <property type="nucleotide sequence ID" value="NZ_JANHDL010000004.1"/>
</dbReference>
<comment type="caution">
    <text evidence="3">The sequence shown here is derived from an EMBL/GenBank/DDBJ whole genome shotgun (WGS) entry which is preliminary data.</text>
</comment>
<evidence type="ECO:0000259" key="2">
    <source>
        <dbReference type="Pfam" id="PF17338"/>
    </source>
</evidence>
<evidence type="ECO:0000256" key="1">
    <source>
        <dbReference type="SAM" id="MobiDB-lite"/>
    </source>
</evidence>
<keyword evidence="4" id="KW-1185">Reference proteome</keyword>
<dbReference type="EMBL" id="JBHUDB010000002">
    <property type="protein sequence ID" value="MFD1570124.1"/>
    <property type="molecule type" value="Genomic_DNA"/>
</dbReference>
<feature type="domain" description="Gene product 88" evidence="2">
    <location>
        <begin position="93"/>
        <end position="225"/>
    </location>
</feature>
<reference evidence="3 4" key="1">
    <citation type="journal article" date="2019" name="Int. J. Syst. Evol. Microbiol.">
        <title>The Global Catalogue of Microorganisms (GCM) 10K type strain sequencing project: providing services to taxonomists for standard genome sequencing and annotation.</title>
        <authorList>
            <consortium name="The Broad Institute Genomics Platform"/>
            <consortium name="The Broad Institute Genome Sequencing Center for Infectious Disease"/>
            <person name="Wu L."/>
            <person name="Ma J."/>
        </authorList>
    </citation>
    <scope>NUCLEOTIDE SEQUENCE [LARGE SCALE GENOMIC DNA]</scope>
    <source>
        <strain evidence="3 4">CGMCC 1.12689</strain>
    </source>
</reference>
<evidence type="ECO:0000313" key="3">
    <source>
        <dbReference type="EMBL" id="MFD1570124.1"/>
    </source>
</evidence>